<dbReference type="EMBL" id="CM056786">
    <property type="protein sequence ID" value="KAJ8729481.1"/>
    <property type="molecule type" value="Genomic_DNA"/>
</dbReference>
<dbReference type="Proteomes" id="UP001231649">
    <property type="component" value="Chromosome 10"/>
</dbReference>
<keyword evidence="2" id="KW-1185">Reference proteome</keyword>
<protein>
    <submittedName>
        <fullName evidence="1">Uncharacterized protein</fullName>
    </submittedName>
</protein>
<name>A0ACC2QZW3_9NEOP</name>
<organism evidence="1 2">
    <name type="scientific">Mythimna loreyi</name>
    <dbReference type="NCBI Taxonomy" id="667449"/>
    <lineage>
        <taxon>Eukaryota</taxon>
        <taxon>Metazoa</taxon>
        <taxon>Ecdysozoa</taxon>
        <taxon>Arthropoda</taxon>
        <taxon>Hexapoda</taxon>
        <taxon>Insecta</taxon>
        <taxon>Pterygota</taxon>
        <taxon>Neoptera</taxon>
        <taxon>Endopterygota</taxon>
        <taxon>Lepidoptera</taxon>
        <taxon>Glossata</taxon>
        <taxon>Ditrysia</taxon>
        <taxon>Noctuoidea</taxon>
        <taxon>Noctuidae</taxon>
        <taxon>Noctuinae</taxon>
        <taxon>Hadenini</taxon>
        <taxon>Mythimna</taxon>
    </lineage>
</organism>
<accession>A0ACC2QZW3</accession>
<sequence>MEDRAAKLALARKKLKDHQDKKQVSVQKEDIINKAEGFVINDNDNLMHSVLKNDEGLVTQSTPGSLDNQHSDEFEMNKTINATSPISNTGHLKNTDVTEDNSLSIQEADVNITEILISNKRNLELEVHHLQTKLGQLEQQHALVVSDYTKCHQKVNELEIDIKNINDKYLIATEEINVKDLKIDELNAKNSSLSEDNCNLTEQLEFTKSVLNAKEAESDCLRNQLFNLQNQYDLLHLQLQQLTDGTPASIPTAKVNNNDKTEALLQKITNLEQQLHSLQKERDQINLHYEHYVAELNEQLRSVIKKNEELTREVDNLSNRENSLIEQISDMEIRIQNFNQDKKKFELDRNASIVRDMQDDLKKAQDELAELQVKHKELQNQYDESVARVKELSEVKEAECSHDSISLSKLNADMTSDKVAAQRATEQNKKLKQDIQGLEDAFVKMTKDKLELTEKISAEKYLNRELTIKLSEVEEKAKEMQIKLKAKDEEMMRLQSNYRAIEKQCEEIVNQRRNGNVIDSDVVDSNTEMDNGVEVEPHTHSEHECKPLMEEEGENSHSLQRADAMMKLQDRFLKIMGEVADLSDEKHRLEHIILQLQNETDTICEYVALYQQQRSLLKRRDEERSAQLKVFQQECGKLKRELEELAGLLSRFAEDKELSLYFENESKRIDMEKVMTLLCNLKNNSLIDTNKKNIEFKNFYPCNCCSGKLIDV</sequence>
<evidence type="ECO:0000313" key="2">
    <source>
        <dbReference type="Proteomes" id="UP001231649"/>
    </source>
</evidence>
<reference evidence="1" key="1">
    <citation type="submission" date="2023-03" db="EMBL/GenBank/DDBJ databases">
        <title>Chromosome-level genomes of two armyworms, Mythimna separata and Mythimna loreyi, provide insights into the biosynthesis and reception of sex pheromones.</title>
        <authorList>
            <person name="Zhao H."/>
        </authorList>
    </citation>
    <scope>NUCLEOTIDE SEQUENCE</scope>
    <source>
        <strain evidence="1">BeijingLab</strain>
    </source>
</reference>
<comment type="caution">
    <text evidence="1">The sequence shown here is derived from an EMBL/GenBank/DDBJ whole genome shotgun (WGS) entry which is preliminary data.</text>
</comment>
<gene>
    <name evidence="1" type="ORF">PYW08_001062</name>
</gene>
<evidence type="ECO:0000313" key="1">
    <source>
        <dbReference type="EMBL" id="KAJ8729481.1"/>
    </source>
</evidence>
<proteinExistence type="predicted"/>